<protein>
    <submittedName>
        <fullName evidence="3">Ubiquinol-cytochrome C chaperone family protein</fullName>
    </submittedName>
</protein>
<dbReference type="Proteomes" id="UP001162802">
    <property type="component" value="Unassembled WGS sequence"/>
</dbReference>
<feature type="domain" description="Ubiquinol-cytochrome c chaperone" evidence="2">
    <location>
        <begin position="39"/>
        <end position="177"/>
    </location>
</feature>
<sequence length="179" mass="19385">MSLFSRLMGTRKAPRTNMRPLWHRLVEIAREEHWYAREGVADTVSGRFDAVTLVMALAMLRMERAALDAEAPAPLINASAHLTELFVEDMDGQLRQSGVGDLVVGKRMGKLVSVLGGRIGALRDALAPDSDTALEDVLARNVTLNEGAPTAALAEAVRALHATFQSLSDDDLLAARIAR</sequence>
<dbReference type="EMBL" id="JALHAT010000065">
    <property type="protein sequence ID" value="MCJ1962832.1"/>
    <property type="molecule type" value="Genomic_DNA"/>
</dbReference>
<keyword evidence="4" id="KW-1185">Reference proteome</keyword>
<reference evidence="3" key="1">
    <citation type="submission" date="2022-03" db="EMBL/GenBank/DDBJ databases">
        <title>Identification of a novel bacterium isolated from mangrove sediments.</title>
        <authorList>
            <person name="Pan X."/>
        </authorList>
    </citation>
    <scope>NUCLEOTIDE SEQUENCE</scope>
    <source>
        <strain evidence="3">B2637</strain>
    </source>
</reference>
<dbReference type="InterPro" id="IPR021150">
    <property type="entry name" value="Ubiq_cyt_c_chap"/>
</dbReference>
<comment type="caution">
    <text evidence="3">The sequence shown here is derived from an EMBL/GenBank/DDBJ whole genome shotgun (WGS) entry which is preliminary data.</text>
</comment>
<gene>
    <name evidence="3" type="ORF">MTR65_19280</name>
</gene>
<dbReference type="RefSeq" id="WP_243803048.1">
    <property type="nucleotide sequence ID" value="NZ_JALHAT010000065.1"/>
</dbReference>
<proteinExistence type="inferred from homology"/>
<evidence type="ECO:0000259" key="2">
    <source>
        <dbReference type="Pfam" id="PF03981"/>
    </source>
</evidence>
<accession>A0ABT0AI47</accession>
<name>A0ABT0AI47_9SPHN</name>
<organism evidence="3 4">
    <name type="scientific">Novosphingobium mangrovi</name>
    <name type="common">ex Hu et al. 2023</name>
    <dbReference type="NCBI Taxonomy" id="2930094"/>
    <lineage>
        <taxon>Bacteria</taxon>
        <taxon>Pseudomonadati</taxon>
        <taxon>Pseudomonadota</taxon>
        <taxon>Alphaproteobacteria</taxon>
        <taxon>Sphingomonadales</taxon>
        <taxon>Sphingomonadaceae</taxon>
        <taxon>Novosphingobium</taxon>
    </lineage>
</organism>
<evidence type="ECO:0000256" key="1">
    <source>
        <dbReference type="ARBA" id="ARBA00006436"/>
    </source>
</evidence>
<dbReference type="Pfam" id="PF03981">
    <property type="entry name" value="Ubiq_cyt_C_chap"/>
    <property type="match status" value="1"/>
</dbReference>
<evidence type="ECO:0000313" key="4">
    <source>
        <dbReference type="Proteomes" id="UP001162802"/>
    </source>
</evidence>
<evidence type="ECO:0000313" key="3">
    <source>
        <dbReference type="EMBL" id="MCJ1962832.1"/>
    </source>
</evidence>
<comment type="similarity">
    <text evidence="1">Belongs to the UPF0174 family.</text>
</comment>